<evidence type="ECO:0000256" key="3">
    <source>
        <dbReference type="ARBA" id="ARBA00022692"/>
    </source>
</evidence>
<dbReference type="Proteomes" id="UP001210261">
    <property type="component" value="Unassembled WGS sequence"/>
</dbReference>
<gene>
    <name evidence="8" type="ORF">PF021_06680</name>
</gene>
<evidence type="ECO:0000256" key="5">
    <source>
        <dbReference type="ARBA" id="ARBA00023136"/>
    </source>
</evidence>
<evidence type="ECO:0000256" key="1">
    <source>
        <dbReference type="ARBA" id="ARBA00004651"/>
    </source>
</evidence>
<protein>
    <submittedName>
        <fullName evidence="8">RDD family protein</fullName>
    </submittedName>
</protein>
<keyword evidence="4 6" id="KW-1133">Transmembrane helix</keyword>
<sequence>MNVDKIEEILAREEFEVAPIWKRVLAYLIDDLLISMVLIGIYWDTIMQNVNDPEALIYVISSSWFILYVIRVAYQAIFVKMYGATIGKMVVKIRIIEVELLDNPSWKQSFLRSLLRALSEFLMYLPFFFVFTNAIYQSLHDRISKTLVINFR</sequence>
<dbReference type="PANTHER" id="PTHR36115">
    <property type="entry name" value="PROLINE-RICH ANTIGEN HOMOLOG-RELATED"/>
    <property type="match status" value="1"/>
</dbReference>
<comment type="subcellular location">
    <subcellularLocation>
        <location evidence="1">Cell membrane</location>
        <topology evidence="1">Multi-pass membrane protein</topology>
    </subcellularLocation>
</comment>
<dbReference type="EMBL" id="JAQHXR010000004">
    <property type="protein sequence ID" value="MDA3969357.1"/>
    <property type="molecule type" value="Genomic_DNA"/>
</dbReference>
<dbReference type="InterPro" id="IPR051791">
    <property type="entry name" value="Pra-immunoreactive"/>
</dbReference>
<comment type="caution">
    <text evidence="8">The sequence shown here is derived from an EMBL/GenBank/DDBJ whole genome shotgun (WGS) entry which is preliminary data.</text>
</comment>
<evidence type="ECO:0000313" key="8">
    <source>
        <dbReference type="EMBL" id="MDA3969357.1"/>
    </source>
</evidence>
<proteinExistence type="predicted"/>
<evidence type="ECO:0000313" key="9">
    <source>
        <dbReference type="Proteomes" id="UP001210261"/>
    </source>
</evidence>
<feature type="domain" description="RDD" evidence="7">
    <location>
        <begin position="17"/>
        <end position="145"/>
    </location>
</feature>
<feature type="transmembrane region" description="Helical" evidence="6">
    <location>
        <begin position="121"/>
        <end position="139"/>
    </location>
</feature>
<dbReference type="RefSeq" id="WP_271021707.1">
    <property type="nucleotide sequence ID" value="NZ_JAQHXR010000004.1"/>
</dbReference>
<evidence type="ECO:0000256" key="4">
    <source>
        <dbReference type="ARBA" id="ARBA00022989"/>
    </source>
</evidence>
<feature type="transmembrane region" description="Helical" evidence="6">
    <location>
        <begin position="24"/>
        <end position="43"/>
    </location>
</feature>
<keyword evidence="5 6" id="KW-0472">Membrane</keyword>
<evidence type="ECO:0000256" key="2">
    <source>
        <dbReference type="ARBA" id="ARBA00022475"/>
    </source>
</evidence>
<keyword evidence="2" id="KW-1003">Cell membrane</keyword>
<feature type="transmembrane region" description="Helical" evidence="6">
    <location>
        <begin position="55"/>
        <end position="74"/>
    </location>
</feature>
<evidence type="ECO:0000259" key="7">
    <source>
        <dbReference type="Pfam" id="PF06271"/>
    </source>
</evidence>
<evidence type="ECO:0000256" key="6">
    <source>
        <dbReference type="SAM" id="Phobius"/>
    </source>
</evidence>
<dbReference type="InterPro" id="IPR010432">
    <property type="entry name" value="RDD"/>
</dbReference>
<name>A0ABT4VFH1_9HELI</name>
<dbReference type="Pfam" id="PF06271">
    <property type="entry name" value="RDD"/>
    <property type="match status" value="1"/>
</dbReference>
<accession>A0ABT4VFH1</accession>
<reference evidence="8 9" key="1">
    <citation type="submission" date="2023-01" db="EMBL/GenBank/DDBJ databases">
        <title>Description of Helicobacter ibis sp. nov. isolated from faecal droppings of black-faced ibis (Theristicus melanopis).</title>
        <authorList>
            <person name="Lopez-Cantillo M."/>
            <person name="Vidal-Veuthey B."/>
            <person name="Mella A."/>
            <person name="De La Haba R."/>
            <person name="Collado L."/>
        </authorList>
    </citation>
    <scope>NUCLEOTIDE SEQUENCE [LARGE SCALE GENOMIC DNA]</scope>
    <source>
        <strain evidence="8 9">A82</strain>
    </source>
</reference>
<keyword evidence="9" id="KW-1185">Reference proteome</keyword>
<keyword evidence="3 6" id="KW-0812">Transmembrane</keyword>
<organism evidence="8 9">
    <name type="scientific">Helicobacter ibis</name>
    <dbReference type="NCBI Taxonomy" id="2962633"/>
    <lineage>
        <taxon>Bacteria</taxon>
        <taxon>Pseudomonadati</taxon>
        <taxon>Campylobacterota</taxon>
        <taxon>Epsilonproteobacteria</taxon>
        <taxon>Campylobacterales</taxon>
        <taxon>Helicobacteraceae</taxon>
        <taxon>Helicobacter</taxon>
    </lineage>
</organism>